<dbReference type="Proteomes" id="UP000785679">
    <property type="component" value="Unassembled WGS sequence"/>
</dbReference>
<dbReference type="EMBL" id="RRYP01001154">
    <property type="protein sequence ID" value="TNV86338.1"/>
    <property type="molecule type" value="Genomic_DNA"/>
</dbReference>
<dbReference type="OrthoDB" id="10661384at2759"/>
<feature type="transmembrane region" description="Helical" evidence="2">
    <location>
        <begin position="256"/>
        <end position="276"/>
    </location>
</feature>
<proteinExistence type="predicted"/>
<evidence type="ECO:0000313" key="4">
    <source>
        <dbReference type="Proteomes" id="UP000785679"/>
    </source>
</evidence>
<evidence type="ECO:0000256" key="2">
    <source>
        <dbReference type="SAM" id="Phobius"/>
    </source>
</evidence>
<keyword evidence="2" id="KW-1133">Transmembrane helix</keyword>
<evidence type="ECO:0000256" key="1">
    <source>
        <dbReference type="SAM" id="MobiDB-lite"/>
    </source>
</evidence>
<feature type="transmembrane region" description="Helical" evidence="2">
    <location>
        <begin position="508"/>
        <end position="531"/>
    </location>
</feature>
<evidence type="ECO:0000313" key="3">
    <source>
        <dbReference type="EMBL" id="TNV86338.1"/>
    </source>
</evidence>
<reference evidence="3" key="1">
    <citation type="submission" date="2019-06" db="EMBL/GenBank/DDBJ databases">
        <authorList>
            <person name="Zheng W."/>
        </authorList>
    </citation>
    <scope>NUCLEOTIDE SEQUENCE</scope>
    <source>
        <strain evidence="3">QDHG01</strain>
    </source>
</reference>
<accession>A0A8J8P3N2</accession>
<gene>
    <name evidence="3" type="ORF">FGO68_gene8307</name>
</gene>
<keyword evidence="2" id="KW-0472">Membrane</keyword>
<keyword evidence="4" id="KW-1185">Reference proteome</keyword>
<dbReference type="AlphaFoldDB" id="A0A8J8P3N2"/>
<name>A0A8J8P3N2_HALGN</name>
<feature type="compositionally biased region" description="Polar residues" evidence="1">
    <location>
        <begin position="567"/>
        <end position="583"/>
    </location>
</feature>
<protein>
    <submittedName>
        <fullName evidence="3">Uncharacterized protein</fullName>
    </submittedName>
</protein>
<organism evidence="3 4">
    <name type="scientific">Halteria grandinella</name>
    <dbReference type="NCBI Taxonomy" id="5974"/>
    <lineage>
        <taxon>Eukaryota</taxon>
        <taxon>Sar</taxon>
        <taxon>Alveolata</taxon>
        <taxon>Ciliophora</taxon>
        <taxon>Intramacronucleata</taxon>
        <taxon>Spirotrichea</taxon>
        <taxon>Stichotrichia</taxon>
        <taxon>Sporadotrichida</taxon>
        <taxon>Halteriidae</taxon>
        <taxon>Halteria</taxon>
    </lineage>
</organism>
<comment type="caution">
    <text evidence="3">The sequence shown here is derived from an EMBL/GenBank/DDBJ whole genome shotgun (WGS) entry which is preliminary data.</text>
</comment>
<feature type="region of interest" description="Disordered" evidence="1">
    <location>
        <begin position="567"/>
        <end position="618"/>
    </location>
</feature>
<sequence length="723" mass="81569">MWSGEAWLICEWSGRGRMSFSRSFWLLLPRLCFSRYFLTRHWIMKPTGISTTRTAITMTIAVPPPPLELELVQVNTRSYLCAVNILPMVRFCASCPLDIASPATAMKVSLPSSVSCSTLMLITLLVSAVCLNWQEQNVKFLNSLELTTNVWGSSPTSMVCCPQTGSLKGHEQYFYTSSWNTVHCIVALLQGEVVGESQQQPKASSPKLRQKTPPLFTQDSRHCLAVCMPSPFLYWALARVASRSNKEQGFFINSNYYYIIIMIFLLLLFPALGLAFTDVTSVFECYNCIQYQAYMVCRDERTTGTAYCCSPTETGRACTQRDFCSSNMKTLSMQMTTCPYMPRTCGNYNTTVSLTQNQTQHIVIQSNVSKTFNSTSICYYTINADFTGVNVSQRNRSQIWVTVWSYSNVYVHIANGTQGERKLANSPVQVNPLNTGMFFNYSALNNTIYVVIVGNEANPSVNLSISFYQPPLPPVIVNDTNQTVEIIYHNVTEYVNRTVSVFGKTRPLVSSIIIISCIVFGSLIAITFECLRQVQETRKKKDFDILDNFQFSERQDEYSTNRNLFKSSMQDNNNYESNATNQDLLPDHRNFATPGNHQRGDSFVFKKQSNTSRPTIGSGLIELPMISKKKIDPEMFKVHPVDDKGNLTGRDEKSNFQEVKGQTGGISSWFQLGTNRSRKSNKVLPLNTFQTVESTIDVSNQQQQNVTLVPFNTVEAIPQTRLQ</sequence>
<keyword evidence="2" id="KW-0812">Transmembrane</keyword>